<evidence type="ECO:0000313" key="1">
    <source>
        <dbReference type="EMBL" id="SSX24513.1"/>
    </source>
</evidence>
<protein>
    <submittedName>
        <fullName evidence="1">CSON010889 protein</fullName>
    </submittedName>
</protein>
<dbReference type="OMA" id="FMDVQKT"/>
<dbReference type="InterPro" id="IPR010487">
    <property type="entry name" value="NGRN/Rrg9"/>
</dbReference>
<dbReference type="AlphaFoldDB" id="A0A336M6D4"/>
<proteinExistence type="predicted"/>
<organism evidence="1">
    <name type="scientific">Culicoides sonorensis</name>
    <name type="common">Biting midge</name>
    <dbReference type="NCBI Taxonomy" id="179676"/>
    <lineage>
        <taxon>Eukaryota</taxon>
        <taxon>Metazoa</taxon>
        <taxon>Ecdysozoa</taxon>
        <taxon>Arthropoda</taxon>
        <taxon>Hexapoda</taxon>
        <taxon>Insecta</taxon>
        <taxon>Pterygota</taxon>
        <taxon>Neoptera</taxon>
        <taxon>Endopterygota</taxon>
        <taxon>Diptera</taxon>
        <taxon>Nematocera</taxon>
        <taxon>Chironomoidea</taxon>
        <taxon>Ceratopogonidae</taxon>
        <taxon>Ceratopogoninae</taxon>
        <taxon>Culicoides</taxon>
        <taxon>Monoculicoides</taxon>
    </lineage>
</organism>
<name>A0A336M6D4_CULSO</name>
<dbReference type="EMBL" id="UFQT01000451">
    <property type="protein sequence ID" value="SSX24513.1"/>
    <property type="molecule type" value="Genomic_DNA"/>
</dbReference>
<dbReference type="GO" id="GO:0005634">
    <property type="term" value="C:nucleus"/>
    <property type="evidence" value="ECO:0007669"/>
    <property type="project" value="TreeGrafter"/>
</dbReference>
<dbReference type="PANTHER" id="PTHR13475:SF3">
    <property type="entry name" value="NEUGRIN"/>
    <property type="match status" value="1"/>
</dbReference>
<dbReference type="VEuPathDB" id="VectorBase:CSON010889"/>
<gene>
    <name evidence="1" type="primary">CSON010889</name>
</gene>
<sequence length="389" mass="46223">MLRNPRNLFLIGRNFHSGTVLKEKRNIGLKHRVKLAKQDPKSVVELYDEDPEFDPDSDFLESDKSHRKYQEEMKDYKEKLGNWIVRDKYFKQKSPNFLTWAEKEHIRYLHQEDPEEWNVKNLSDSFPIDIHHIKKLLRNKWTPHDKTRVEKHDLAVKQNWEKLRNGDFDEIISEKLKNHLMKFKDRKINLEALPKFEPRRRLSAGFKTKNNDFLSIITSCKKYQEKESTVTNQIEDSHTNQSNKLQIESRKLNPDNTNDSIMLRHDDSHFDTNRRMTLTELKRYLGENDEPETIELDEKQLELHSIENPSGTGISPKQKFENSVANSIPNKFESRIASQKILPELCVPAVQEKIKIPKKLWKRNATYKLRDCFYNDDGRLLYRVPGLTK</sequence>
<reference evidence="1" key="1">
    <citation type="submission" date="2018-07" db="EMBL/GenBank/DDBJ databases">
        <authorList>
            <person name="Quirk P.G."/>
            <person name="Krulwich T.A."/>
        </authorList>
    </citation>
    <scope>NUCLEOTIDE SEQUENCE</scope>
</reference>
<dbReference type="Pfam" id="PF06413">
    <property type="entry name" value="Neugrin"/>
    <property type="match status" value="1"/>
</dbReference>
<accession>A0A336M6D4</accession>
<dbReference type="PANTHER" id="PTHR13475">
    <property type="entry name" value="NEUGRIN"/>
    <property type="match status" value="1"/>
</dbReference>